<dbReference type="InterPro" id="IPR058031">
    <property type="entry name" value="AAA_lid_NorR"/>
</dbReference>
<evidence type="ECO:0000256" key="1">
    <source>
        <dbReference type="ARBA" id="ARBA00022741"/>
    </source>
</evidence>
<dbReference type="Pfam" id="PF01590">
    <property type="entry name" value="GAF"/>
    <property type="match status" value="1"/>
</dbReference>
<dbReference type="PROSITE" id="PS50011">
    <property type="entry name" value="PROTEIN_KINASE_DOM"/>
    <property type="match status" value="1"/>
</dbReference>
<dbReference type="InterPro" id="IPR009057">
    <property type="entry name" value="Homeodomain-like_sf"/>
</dbReference>
<dbReference type="RefSeq" id="WP_181233169.1">
    <property type="nucleotide sequence ID" value="NZ_PVNL01000029.1"/>
</dbReference>
<evidence type="ECO:0000256" key="3">
    <source>
        <dbReference type="ARBA" id="ARBA00023015"/>
    </source>
</evidence>
<dbReference type="PROSITE" id="PS00688">
    <property type="entry name" value="SIGMA54_INTERACT_3"/>
    <property type="match status" value="1"/>
</dbReference>
<dbReference type="Gene3D" id="1.10.10.60">
    <property type="entry name" value="Homeodomain-like"/>
    <property type="match status" value="1"/>
</dbReference>
<evidence type="ECO:0000256" key="5">
    <source>
        <dbReference type="ARBA" id="ARBA00023163"/>
    </source>
</evidence>
<dbReference type="Pfam" id="PF02954">
    <property type="entry name" value="HTH_8"/>
    <property type="match status" value="1"/>
</dbReference>
<dbReference type="InterPro" id="IPR000719">
    <property type="entry name" value="Prot_kinase_dom"/>
</dbReference>
<keyword evidence="3" id="KW-0805">Transcription regulation</keyword>
<evidence type="ECO:0000259" key="9">
    <source>
        <dbReference type="PROSITE" id="PS50045"/>
    </source>
</evidence>
<dbReference type="InterPro" id="IPR002078">
    <property type="entry name" value="Sigma_54_int"/>
</dbReference>
<keyword evidence="5" id="KW-0804">Transcription</keyword>
<dbReference type="Proteomes" id="UP000238823">
    <property type="component" value="Unassembled WGS sequence"/>
</dbReference>
<dbReference type="GO" id="GO:0004672">
    <property type="term" value="F:protein kinase activity"/>
    <property type="evidence" value="ECO:0007669"/>
    <property type="project" value="InterPro"/>
</dbReference>
<reference evidence="10 11" key="1">
    <citation type="submission" date="2018-03" db="EMBL/GenBank/DDBJ databases">
        <title>Draft Genome Sequences of the Obligatory Marine Myxobacteria Enhygromyxa salina SWB007.</title>
        <authorList>
            <person name="Poehlein A."/>
            <person name="Moghaddam J.A."/>
            <person name="Harms H."/>
            <person name="Alanjari M."/>
            <person name="Koenig G.M."/>
            <person name="Daniel R."/>
            <person name="Schaeberle T.F."/>
        </authorList>
    </citation>
    <scope>NUCLEOTIDE SEQUENCE [LARGE SCALE GENOMIC DNA]</scope>
    <source>
        <strain evidence="10 11">SWB007</strain>
    </source>
</reference>
<dbReference type="SUPFAM" id="SSF52540">
    <property type="entry name" value="P-loop containing nucleoside triphosphate hydrolases"/>
    <property type="match status" value="1"/>
</dbReference>
<dbReference type="Gene3D" id="3.30.450.40">
    <property type="match status" value="1"/>
</dbReference>
<dbReference type="PANTHER" id="PTHR32071">
    <property type="entry name" value="TRANSCRIPTIONAL REGULATORY PROTEIN"/>
    <property type="match status" value="1"/>
</dbReference>
<name>A0A2S9YW10_9BACT</name>
<dbReference type="InterPro" id="IPR027417">
    <property type="entry name" value="P-loop_NTPase"/>
</dbReference>
<feature type="region of interest" description="Disordered" evidence="7">
    <location>
        <begin position="734"/>
        <end position="755"/>
    </location>
</feature>
<dbReference type="Gene3D" id="1.10.510.10">
    <property type="entry name" value="Transferase(Phosphotransferase) domain 1"/>
    <property type="match status" value="1"/>
</dbReference>
<keyword evidence="4" id="KW-0238">DNA-binding</keyword>
<comment type="caution">
    <text evidence="10">The sequence shown here is derived from an EMBL/GenBank/DDBJ whole genome shotgun (WGS) entry which is preliminary data.</text>
</comment>
<dbReference type="Gene3D" id="3.40.50.300">
    <property type="entry name" value="P-loop containing nucleotide triphosphate hydrolases"/>
    <property type="match status" value="1"/>
</dbReference>
<dbReference type="InterPro" id="IPR029016">
    <property type="entry name" value="GAF-like_dom_sf"/>
</dbReference>
<accession>A0A2S9YW10</accession>
<dbReference type="SUPFAM" id="SSF55781">
    <property type="entry name" value="GAF domain-like"/>
    <property type="match status" value="1"/>
</dbReference>
<dbReference type="PROSITE" id="PS00675">
    <property type="entry name" value="SIGMA54_INTERACT_1"/>
    <property type="match status" value="1"/>
</dbReference>
<evidence type="ECO:0000256" key="4">
    <source>
        <dbReference type="ARBA" id="ARBA00023125"/>
    </source>
</evidence>
<dbReference type="SMART" id="SM00220">
    <property type="entry name" value="S_TKc"/>
    <property type="match status" value="1"/>
</dbReference>
<dbReference type="PRINTS" id="PR01590">
    <property type="entry name" value="HTHFIS"/>
</dbReference>
<dbReference type="CDD" id="cd00009">
    <property type="entry name" value="AAA"/>
    <property type="match status" value="1"/>
</dbReference>
<dbReference type="SMART" id="SM00065">
    <property type="entry name" value="GAF"/>
    <property type="match status" value="1"/>
</dbReference>
<evidence type="ECO:0000313" key="10">
    <source>
        <dbReference type="EMBL" id="PRQ09276.1"/>
    </source>
</evidence>
<dbReference type="InterPro" id="IPR003593">
    <property type="entry name" value="AAA+_ATPase"/>
</dbReference>
<feature type="region of interest" description="Disordered" evidence="7">
    <location>
        <begin position="1614"/>
        <end position="1633"/>
    </location>
</feature>
<dbReference type="InterPro" id="IPR002197">
    <property type="entry name" value="HTH_Fis"/>
</dbReference>
<keyword evidence="6" id="KW-0175">Coiled coil</keyword>
<dbReference type="GO" id="GO:0043565">
    <property type="term" value="F:sequence-specific DNA binding"/>
    <property type="evidence" value="ECO:0007669"/>
    <property type="project" value="InterPro"/>
</dbReference>
<dbReference type="EMBL" id="PVNL01000029">
    <property type="protein sequence ID" value="PRQ09276.1"/>
    <property type="molecule type" value="Genomic_DNA"/>
</dbReference>
<dbReference type="Pfam" id="PF25601">
    <property type="entry name" value="AAA_lid_14"/>
    <property type="match status" value="1"/>
</dbReference>
<dbReference type="Gene3D" id="1.10.8.60">
    <property type="match status" value="1"/>
</dbReference>
<dbReference type="InterPro" id="IPR025944">
    <property type="entry name" value="Sigma_54_int_dom_CS"/>
</dbReference>
<dbReference type="FunFam" id="3.40.50.300:FF:000006">
    <property type="entry name" value="DNA-binding transcriptional regulator NtrC"/>
    <property type="match status" value="1"/>
</dbReference>
<protein>
    <submittedName>
        <fullName evidence="10">Transcriptional regulatory protein ZraR</fullName>
    </submittedName>
</protein>
<dbReference type="SUPFAM" id="SSF56112">
    <property type="entry name" value="Protein kinase-like (PK-like)"/>
    <property type="match status" value="1"/>
</dbReference>
<proteinExistence type="predicted"/>
<dbReference type="Pfam" id="PF00069">
    <property type="entry name" value="Pkinase"/>
    <property type="match status" value="1"/>
</dbReference>
<gene>
    <name evidence="10" type="primary">zraR_5</name>
    <name evidence="10" type="ORF">ENSA7_09680</name>
</gene>
<dbReference type="SUPFAM" id="SSF46689">
    <property type="entry name" value="Homeodomain-like"/>
    <property type="match status" value="1"/>
</dbReference>
<evidence type="ECO:0000256" key="7">
    <source>
        <dbReference type="SAM" id="MobiDB-lite"/>
    </source>
</evidence>
<feature type="domain" description="Sigma-54 factor interaction" evidence="9">
    <location>
        <begin position="1374"/>
        <end position="1602"/>
    </location>
</feature>
<dbReference type="InterPro" id="IPR011009">
    <property type="entry name" value="Kinase-like_dom_sf"/>
</dbReference>
<evidence type="ECO:0000313" key="11">
    <source>
        <dbReference type="Proteomes" id="UP000238823"/>
    </source>
</evidence>
<dbReference type="SMART" id="SM00382">
    <property type="entry name" value="AAA"/>
    <property type="match status" value="1"/>
</dbReference>
<dbReference type="GO" id="GO:0005524">
    <property type="term" value="F:ATP binding"/>
    <property type="evidence" value="ECO:0007669"/>
    <property type="project" value="UniProtKB-KW"/>
</dbReference>
<dbReference type="GO" id="GO:0006355">
    <property type="term" value="P:regulation of DNA-templated transcription"/>
    <property type="evidence" value="ECO:0007669"/>
    <property type="project" value="InterPro"/>
</dbReference>
<evidence type="ECO:0000256" key="2">
    <source>
        <dbReference type="ARBA" id="ARBA00022840"/>
    </source>
</evidence>
<dbReference type="SUPFAM" id="SSF48452">
    <property type="entry name" value="TPR-like"/>
    <property type="match status" value="1"/>
</dbReference>
<evidence type="ECO:0000259" key="8">
    <source>
        <dbReference type="PROSITE" id="PS50011"/>
    </source>
</evidence>
<evidence type="ECO:0000256" key="6">
    <source>
        <dbReference type="SAM" id="Coils"/>
    </source>
</evidence>
<dbReference type="InterPro" id="IPR011990">
    <property type="entry name" value="TPR-like_helical_dom_sf"/>
</dbReference>
<organism evidence="10 11">
    <name type="scientific">Enhygromyxa salina</name>
    <dbReference type="NCBI Taxonomy" id="215803"/>
    <lineage>
        <taxon>Bacteria</taxon>
        <taxon>Pseudomonadati</taxon>
        <taxon>Myxococcota</taxon>
        <taxon>Polyangia</taxon>
        <taxon>Nannocystales</taxon>
        <taxon>Nannocystaceae</taxon>
        <taxon>Enhygromyxa</taxon>
    </lineage>
</organism>
<feature type="coiled-coil region" evidence="6">
    <location>
        <begin position="1320"/>
        <end position="1361"/>
    </location>
</feature>
<dbReference type="InterPro" id="IPR025662">
    <property type="entry name" value="Sigma_54_int_dom_ATP-bd_1"/>
</dbReference>
<feature type="domain" description="Protein kinase" evidence="8">
    <location>
        <begin position="16"/>
        <end position="261"/>
    </location>
</feature>
<dbReference type="Pfam" id="PF00158">
    <property type="entry name" value="Sigma54_activat"/>
    <property type="match status" value="1"/>
</dbReference>
<keyword evidence="1" id="KW-0547">Nucleotide-binding</keyword>
<dbReference type="InterPro" id="IPR003018">
    <property type="entry name" value="GAF"/>
</dbReference>
<sequence>MSSTQDNLIGNLASRFANVRRLGAGAEGGTWIANDAGGRTVVLKHVSADRRGTVARAFEVLRAVSSPHLPAALELVEDPQTGGIWLVTQFVDGQVLAPGPAPLEQALAEALGVALALAAIHALGTHHGDVSANNVIVTGTHGVVLTDLGQLGSHGCGTPGFLAPEVLAGHGGPAADRFGVGCLLCLRLFGQVPWRSPERLLAVEGVDGVRRRIRSLADAAEVSLPAPLVSLLERLLDPTPSARVSDPELLVARLRQLHRASSTGELLRAQPAWWLPNRWSFIGARAELVEAARAIERGGARLVAVVGSAGSGRARVIEELIALLQLSRTRDPERGLTAQLTDADTLARELNREAGDSGGWLEAWVGSGRASATPRAWGLNHAPPWPATIASSIELQAAVLRAGVGLGQDQDALLLPVEPELGRLLVGASAEDPGILIVGVEPWTLAQVRRCLDGVVEQQFASHDELDRWARALHEATGGWPAKVVRAIEAFARAGGEDPDRAALERALIASDSEPRLDPQIARRVLDRRWGLPAELPASLCARGEPLASAVAAARVGLGDAVAALAEATLAQVRSLGGVVPLALALDADDADAVERCVLTVEPADQDRASELPSDLVDWLERGGALRVGPRLRLRALRELIRRGQAERALGLFEAIAATGTPSPAEGLEGVRALEQIGRPQDAIEAVDQLLPRTAGPDRDRALGLRWRALVDAGQIPRARAEAEAWAREIELAPSHPSNGAPNLAPNGAPNRTPNRAPSWRRAVAWLWGGLAVLYSGGEAGPWLDRALDECAGEHTGATARTVASLRARVYQLEANLAQVAGEGERARERYRAAADAFSRAGEGLGRVLAEGSLASLALDAGEYEEALTRGRRALRWFLARAQVQTLPAVCLNLVRTLVAVGALAEGRRLHELSRRVVMASAAHGGVSPLARARLWRAALELELGAPPAKREVHDVWRTELAGRLAECASSLCSAGATAESVDAHLSAAALLRVASRADAARARLDAARRVVLESGQDPALAPALALALESLAQAHDPDQLREASAELAALPSPTQLWASGERLLAWAYDRTLLGALHRHGSIGDPAAASVARRLLRYLEELMSKATPLDRRSLRQSLLSEAGEAGPLRELVRELEAIEHEVPEAALAPAARDELGPARGVDRRREHEGETVRLQQLLRLFRRLARHDSLERLLEQIVEAMMELTDAERGVVCVGQGEQRIEVVREFAAGGEGVSFSRSVIDRVLGSGEPVLSVDAASDDRFDGSRSISHLNLRSVLAVPLVFRGELLGAAYVDHRLRRGNFDATDLSHMEDFADLAAVAVAQARALAAVRTQAQELERQRAELAQLLERREVALVNLREEVRAGPKRRVYRGMVGSSKPMQRVFRLVDRLADSDVPVVIYGESGTGKELVARAIHDGGSRADKPFVAENCGAIPETLLESVLFGHVRGAFTGAQSSRPGLFEAADSGTIFLDEIGETSPAMQTKLLRVLQEGEVRRLGETKPRKVDVRVIAASNRDLAAMVESGAFRQDLFYRINVVKLDLPALRDRREDVPALVEHFLGRHRREAVEPLVVSASALRKLVRYPWPGNVRELENEVQRWLALCEERVMPDDLSPAIEGSGGAGEVEDPDDLELRPRVERLERELIARAMERTGNNQTQSAQLLGLSRYGLQKKLKRLEAD</sequence>
<dbReference type="PROSITE" id="PS50045">
    <property type="entry name" value="SIGMA54_INTERACT_4"/>
    <property type="match status" value="1"/>
</dbReference>
<keyword evidence="2" id="KW-0067">ATP-binding</keyword>